<dbReference type="Pfam" id="PF08450">
    <property type="entry name" value="SGL"/>
    <property type="match status" value="1"/>
</dbReference>
<evidence type="ECO:0000259" key="5">
    <source>
        <dbReference type="Pfam" id="PF08450"/>
    </source>
</evidence>
<dbReference type="EMBL" id="JAEAGR010000002">
    <property type="protein sequence ID" value="MBH1939948.1"/>
    <property type="molecule type" value="Genomic_DNA"/>
</dbReference>
<feature type="region of interest" description="Disordered" evidence="3">
    <location>
        <begin position="38"/>
        <end position="72"/>
    </location>
</feature>
<protein>
    <submittedName>
        <fullName evidence="6">SMP-30/gluconolactonase/LRE family protein</fullName>
    </submittedName>
</protein>
<feature type="chain" id="PRO_5035252993" evidence="4">
    <location>
        <begin position="25"/>
        <end position="364"/>
    </location>
</feature>
<accession>A0A8J7KZD0</accession>
<keyword evidence="4" id="KW-0732">Signal</keyword>
<dbReference type="SUPFAM" id="SSF63829">
    <property type="entry name" value="Calcium-dependent phosphotriesterase"/>
    <property type="match status" value="1"/>
</dbReference>
<dbReference type="Gene3D" id="2.120.10.30">
    <property type="entry name" value="TolB, C-terminal domain"/>
    <property type="match status" value="1"/>
</dbReference>
<feature type="signal peptide" evidence="4">
    <location>
        <begin position="1"/>
        <end position="24"/>
    </location>
</feature>
<feature type="domain" description="SMP-30/Gluconolactonase/LRE-like region" evidence="5">
    <location>
        <begin position="141"/>
        <end position="339"/>
    </location>
</feature>
<comment type="similarity">
    <text evidence="1">Belongs to the SMP-30/CGR1 family.</text>
</comment>
<dbReference type="InterPro" id="IPR013658">
    <property type="entry name" value="SGL"/>
</dbReference>
<evidence type="ECO:0000256" key="3">
    <source>
        <dbReference type="SAM" id="MobiDB-lite"/>
    </source>
</evidence>
<dbReference type="PANTHER" id="PTHR47572:SF4">
    <property type="entry name" value="LACTONASE DRP35"/>
    <property type="match status" value="1"/>
</dbReference>
<dbReference type="InterPro" id="IPR051262">
    <property type="entry name" value="SMP-30/CGR1_Lactonase"/>
</dbReference>
<dbReference type="RefSeq" id="WP_197660157.1">
    <property type="nucleotide sequence ID" value="NZ_JAEAGR010000002.1"/>
</dbReference>
<gene>
    <name evidence="6" type="ORF">I5677_03440</name>
</gene>
<evidence type="ECO:0000256" key="1">
    <source>
        <dbReference type="ARBA" id="ARBA00008853"/>
    </source>
</evidence>
<feature type="compositionally biased region" description="Polar residues" evidence="3">
    <location>
        <begin position="48"/>
        <end position="65"/>
    </location>
</feature>
<dbReference type="AlphaFoldDB" id="A0A8J7KZD0"/>
<name>A0A8J7KZD0_9FIRM</name>
<dbReference type="InterPro" id="IPR011042">
    <property type="entry name" value="6-blade_b-propeller_TolB-like"/>
</dbReference>
<sequence>MIRKKHLIILLCIFFVMLNGCSSKQEQKKEEVITMQKQEVNNDEGVTITPTPEQDNDLSTATEAPSENGENKDEIKAEIFADLNGKVGAGIIFDNDENMFVAKDGELVKVTPSGEVRTFCSLQELPKGKDYYFNSPLIWDMTFDQQGNILAAAQDRILHITPEGTVSTLIREDFKGFLGASGIEFDKQGNFYITNGSTIDKYTPDLAKTTFIDSSKGETSYSSFFSLEFDPDYNNLYVTDFNSKSLLKYSIDTEGNVQDNPEVIIKNPIKNSGVFGAPLNITFSDKDHMYVSIDGMAQIMKIDNEGGIEFLKLGNIISNHIIAFGGKGFDEESIYITTFNGKNIYRYKIGERGAMKESFDSDTE</sequence>
<evidence type="ECO:0000313" key="7">
    <source>
        <dbReference type="Proteomes" id="UP000623269"/>
    </source>
</evidence>
<proteinExistence type="inferred from homology"/>
<evidence type="ECO:0000256" key="2">
    <source>
        <dbReference type="ARBA" id="ARBA00022801"/>
    </source>
</evidence>
<keyword evidence="7" id="KW-1185">Reference proteome</keyword>
<dbReference type="PANTHER" id="PTHR47572">
    <property type="entry name" value="LIPOPROTEIN-RELATED"/>
    <property type="match status" value="1"/>
</dbReference>
<organism evidence="6 7">
    <name type="scientific">Mobilitalea sibirica</name>
    <dbReference type="NCBI Taxonomy" id="1462919"/>
    <lineage>
        <taxon>Bacteria</taxon>
        <taxon>Bacillati</taxon>
        <taxon>Bacillota</taxon>
        <taxon>Clostridia</taxon>
        <taxon>Lachnospirales</taxon>
        <taxon>Lachnospiraceae</taxon>
        <taxon>Mobilitalea</taxon>
    </lineage>
</organism>
<evidence type="ECO:0000256" key="4">
    <source>
        <dbReference type="SAM" id="SignalP"/>
    </source>
</evidence>
<reference evidence="6" key="1">
    <citation type="submission" date="2020-12" db="EMBL/GenBank/DDBJ databases">
        <title>M. sibirica DSM 26468T genome.</title>
        <authorList>
            <person name="Thieme N."/>
            <person name="Rettenmaier R."/>
            <person name="Zverlov V."/>
            <person name="Liebl W."/>
        </authorList>
    </citation>
    <scope>NUCLEOTIDE SEQUENCE</scope>
    <source>
        <strain evidence="6">DSM 26468</strain>
    </source>
</reference>
<comment type="caution">
    <text evidence="6">The sequence shown here is derived from an EMBL/GenBank/DDBJ whole genome shotgun (WGS) entry which is preliminary data.</text>
</comment>
<dbReference type="Proteomes" id="UP000623269">
    <property type="component" value="Unassembled WGS sequence"/>
</dbReference>
<dbReference type="GO" id="GO:0016787">
    <property type="term" value="F:hydrolase activity"/>
    <property type="evidence" value="ECO:0007669"/>
    <property type="project" value="UniProtKB-KW"/>
</dbReference>
<evidence type="ECO:0000313" key="6">
    <source>
        <dbReference type="EMBL" id="MBH1939948.1"/>
    </source>
</evidence>
<keyword evidence="2" id="KW-0378">Hydrolase</keyword>